<evidence type="ECO:0008006" key="3">
    <source>
        <dbReference type="Google" id="ProtNLM"/>
    </source>
</evidence>
<comment type="caution">
    <text evidence="1">The sequence shown here is derived from an EMBL/GenBank/DDBJ whole genome shotgun (WGS) entry which is preliminary data.</text>
</comment>
<dbReference type="RefSeq" id="WP_377580275.1">
    <property type="nucleotide sequence ID" value="NZ_JBHTKA010000007.1"/>
</dbReference>
<sequence>MAAICSCDHEYYGRYSINDCKLKNGNSCSTATGSLVLDWDGTFSLQYNKQRIQGRWDFFDDGEAAILELRCGQLTESCLVGQYGKRIVIELSNPGHIKNDALKSIEFISTSN</sequence>
<proteinExistence type="predicted"/>
<protein>
    <recommendedName>
        <fullName evidence="3">Cyanovirin-N domain-containing protein</fullName>
    </recommendedName>
</protein>
<name>A0ABW3K463_9BACT</name>
<reference evidence="2" key="1">
    <citation type="journal article" date="2019" name="Int. J. Syst. Evol. Microbiol.">
        <title>The Global Catalogue of Microorganisms (GCM) 10K type strain sequencing project: providing services to taxonomists for standard genome sequencing and annotation.</title>
        <authorList>
            <consortium name="The Broad Institute Genomics Platform"/>
            <consortium name="The Broad Institute Genome Sequencing Center for Infectious Disease"/>
            <person name="Wu L."/>
            <person name="Ma J."/>
        </authorList>
    </citation>
    <scope>NUCLEOTIDE SEQUENCE [LARGE SCALE GENOMIC DNA]</scope>
    <source>
        <strain evidence="2">CCUG 58938</strain>
    </source>
</reference>
<evidence type="ECO:0000313" key="1">
    <source>
        <dbReference type="EMBL" id="MFD1000820.1"/>
    </source>
</evidence>
<gene>
    <name evidence="1" type="ORF">ACFQ21_15955</name>
</gene>
<accession>A0ABW3K463</accession>
<dbReference type="EMBL" id="JBHTKA010000007">
    <property type="protein sequence ID" value="MFD1000820.1"/>
    <property type="molecule type" value="Genomic_DNA"/>
</dbReference>
<dbReference type="Proteomes" id="UP001597112">
    <property type="component" value="Unassembled WGS sequence"/>
</dbReference>
<organism evidence="1 2">
    <name type="scientific">Ohtaekwangia kribbensis</name>
    <dbReference type="NCBI Taxonomy" id="688913"/>
    <lineage>
        <taxon>Bacteria</taxon>
        <taxon>Pseudomonadati</taxon>
        <taxon>Bacteroidota</taxon>
        <taxon>Cytophagia</taxon>
        <taxon>Cytophagales</taxon>
        <taxon>Fulvivirgaceae</taxon>
        <taxon>Ohtaekwangia</taxon>
    </lineage>
</organism>
<keyword evidence="2" id="KW-1185">Reference proteome</keyword>
<evidence type="ECO:0000313" key="2">
    <source>
        <dbReference type="Proteomes" id="UP001597112"/>
    </source>
</evidence>